<evidence type="ECO:0000256" key="7">
    <source>
        <dbReference type="SAM" id="MobiDB-lite"/>
    </source>
</evidence>
<dbReference type="HOGENOM" id="CLU_016733_10_0_14"/>
<dbReference type="InterPro" id="IPR000089">
    <property type="entry name" value="Biotin_lipoyl"/>
</dbReference>
<keyword evidence="9" id="KW-0670">Pyruvate</keyword>
<sequence length="453" mass="48722">MFKFKFADIGEGLHEGVVAEIYKKEGDMVKEGEALFSVETDKVTSDIPSPVTGKIIKVAMFKGDTIHVGQEIYQIEDGSSSSSSVGIKTEAPKKAGGGGASVVGEVAVSDEVMSFGRVNSNSSNSQSQVSPREIVQSASISATPENRRALARAKMLGQSVVFETNTLNSSESSNRRALARAKMLGQSPEIVSKPVSIQQIQQNVEKAVSNSQVQPLISLANELKREKVTPIRKAIAKAMKNSWSNVAYTNLVNEINVGSLVSLREKIKDSVQDLTGVKVTFLPFIIKAITLALKEFPVLMAKYDEQASELVYSGTLNIGIAVDTEAGLMVPVIKNADKLNIIEIAKEITRLAVAARDKKIKADELKGSDFTVTNYASVGSLFGIPVINYPDMAIAGIGVIKDEPIVTKNGIVAGKIMNLTVAADHRWVDGATIGRFAQKVKHFLENPELLGVF</sequence>
<dbReference type="KEGG" id="mmo:MMOB5810"/>
<gene>
    <name evidence="9" type="primary">pdhC</name>
    <name evidence="9" type="ordered locus">MMOB5810</name>
</gene>
<dbReference type="PANTHER" id="PTHR43178:SF5">
    <property type="entry name" value="LIPOAMIDE ACYLTRANSFERASE COMPONENT OF BRANCHED-CHAIN ALPHA-KETO ACID DEHYDROGENASE COMPLEX, MITOCHONDRIAL"/>
    <property type="match status" value="1"/>
</dbReference>
<protein>
    <recommendedName>
        <fullName evidence="6">Dihydrolipoamide acetyltransferase component of pyruvate dehydrogenase complex</fullName>
        <ecNumber evidence="6">2.3.1.-</ecNumber>
    </recommendedName>
</protein>
<dbReference type="SUPFAM" id="SSF51230">
    <property type="entry name" value="Single hybrid motif"/>
    <property type="match status" value="1"/>
</dbReference>
<evidence type="ECO:0000256" key="4">
    <source>
        <dbReference type="ARBA" id="ARBA00022823"/>
    </source>
</evidence>
<feature type="domain" description="Lipoyl-binding" evidence="8">
    <location>
        <begin position="1"/>
        <end position="76"/>
    </location>
</feature>
<dbReference type="Gene3D" id="3.30.559.10">
    <property type="entry name" value="Chloramphenicol acetyltransferase-like domain"/>
    <property type="match status" value="1"/>
</dbReference>
<dbReference type="SUPFAM" id="SSF52777">
    <property type="entry name" value="CoA-dependent acyltransferases"/>
    <property type="match status" value="1"/>
</dbReference>
<evidence type="ECO:0000256" key="3">
    <source>
        <dbReference type="ARBA" id="ARBA00022679"/>
    </source>
</evidence>
<evidence type="ECO:0000313" key="9">
    <source>
        <dbReference type="EMBL" id="AAT28067.1"/>
    </source>
</evidence>
<dbReference type="InterPro" id="IPR001078">
    <property type="entry name" value="2-oxoacid_DH_actylTfrase"/>
</dbReference>
<accession>Q6KH63</accession>
<feature type="region of interest" description="Disordered" evidence="7">
    <location>
        <begin position="78"/>
        <end position="100"/>
    </location>
</feature>
<evidence type="ECO:0000256" key="6">
    <source>
        <dbReference type="RuleBase" id="RU003423"/>
    </source>
</evidence>
<dbReference type="InterPro" id="IPR003016">
    <property type="entry name" value="2-oxoA_DH_lipoyl-BS"/>
</dbReference>
<dbReference type="FunFam" id="3.30.559.10:FF:000007">
    <property type="entry name" value="Dihydrolipoamide acetyltransferase component of pyruvate dehydrogenase complex"/>
    <property type="match status" value="1"/>
</dbReference>
<dbReference type="InterPro" id="IPR050743">
    <property type="entry name" value="2-oxoacid_DH_E2_comp"/>
</dbReference>
<dbReference type="PANTHER" id="PTHR43178">
    <property type="entry name" value="DIHYDROLIPOAMIDE ACETYLTRANSFERASE COMPONENT OF PYRUVATE DEHYDROGENASE COMPLEX"/>
    <property type="match status" value="1"/>
</dbReference>
<evidence type="ECO:0000256" key="5">
    <source>
        <dbReference type="ARBA" id="ARBA00023315"/>
    </source>
</evidence>
<name>Q6KH63_MYCM1</name>
<dbReference type="CDD" id="cd06849">
    <property type="entry name" value="lipoyl_domain"/>
    <property type="match status" value="1"/>
</dbReference>
<keyword evidence="5 6" id="KW-0012">Acyltransferase</keyword>
<dbReference type="InterPro" id="IPR023213">
    <property type="entry name" value="CAT-like_dom_sf"/>
</dbReference>
<dbReference type="EC" id="2.3.1.-" evidence="6"/>
<evidence type="ECO:0000256" key="2">
    <source>
        <dbReference type="ARBA" id="ARBA00007317"/>
    </source>
</evidence>
<dbReference type="GO" id="GO:0005737">
    <property type="term" value="C:cytoplasm"/>
    <property type="evidence" value="ECO:0007669"/>
    <property type="project" value="TreeGrafter"/>
</dbReference>
<dbReference type="Proteomes" id="UP000009072">
    <property type="component" value="Chromosome"/>
</dbReference>
<proteinExistence type="inferred from homology"/>
<dbReference type="Gene3D" id="2.40.50.100">
    <property type="match status" value="1"/>
</dbReference>
<keyword evidence="4 6" id="KW-0450">Lipoyl</keyword>
<evidence type="ECO:0000256" key="1">
    <source>
        <dbReference type="ARBA" id="ARBA00001938"/>
    </source>
</evidence>
<dbReference type="Pfam" id="PF00364">
    <property type="entry name" value="Biotin_lipoyl"/>
    <property type="match status" value="1"/>
</dbReference>
<keyword evidence="3 6" id="KW-0808">Transferase</keyword>
<evidence type="ECO:0000259" key="8">
    <source>
        <dbReference type="PROSITE" id="PS50968"/>
    </source>
</evidence>
<dbReference type="NCBIfam" id="NF008815">
    <property type="entry name" value="PRK11857.1"/>
    <property type="match status" value="1"/>
</dbReference>
<dbReference type="STRING" id="267748.MMOB5810"/>
<dbReference type="Pfam" id="PF00198">
    <property type="entry name" value="2-oxoacid_dh"/>
    <property type="match status" value="1"/>
</dbReference>
<organism evidence="9 10">
    <name type="scientific">Mycoplasma mobile (strain ATCC 43663 / 163K / NCTC 11711)</name>
    <name type="common">Mesomycoplasma mobile</name>
    <dbReference type="NCBI Taxonomy" id="267748"/>
    <lineage>
        <taxon>Bacteria</taxon>
        <taxon>Bacillati</taxon>
        <taxon>Mycoplasmatota</taxon>
        <taxon>Mycoplasmoidales</taxon>
        <taxon>Metamycoplasmataceae</taxon>
        <taxon>Mesomycoplasma</taxon>
    </lineage>
</organism>
<dbReference type="eggNOG" id="COG0508">
    <property type="taxonomic scope" value="Bacteria"/>
</dbReference>
<dbReference type="InterPro" id="IPR011053">
    <property type="entry name" value="Single_hybrid_motif"/>
</dbReference>
<comment type="cofactor">
    <cofactor evidence="1 6">
        <name>(R)-lipoate</name>
        <dbReference type="ChEBI" id="CHEBI:83088"/>
    </cofactor>
</comment>
<evidence type="ECO:0000313" key="10">
    <source>
        <dbReference type="Proteomes" id="UP000009072"/>
    </source>
</evidence>
<reference evidence="9 10" key="1">
    <citation type="journal article" date="2004" name="Genome Res.">
        <title>The complete genome and proteome of Mycoplasma mobile.</title>
        <authorList>
            <person name="Jaffe J.D."/>
            <person name="Stange-Thomann N."/>
            <person name="Smith C."/>
            <person name="DeCaprio D."/>
            <person name="Fisher S."/>
            <person name="Butler J."/>
            <person name="Calvo S."/>
            <person name="Elkins T."/>
            <person name="FitzGerald M.G."/>
            <person name="Hafez N."/>
            <person name="Kodira C.D."/>
            <person name="Major J."/>
            <person name="Wang S."/>
            <person name="Wilkinson J."/>
            <person name="Nicol R."/>
            <person name="Nusbaum C."/>
            <person name="Birren B."/>
            <person name="Berg H.C."/>
            <person name="Church G.M."/>
        </authorList>
    </citation>
    <scope>NUCLEOTIDE SEQUENCE [LARGE SCALE GENOMIC DNA]</scope>
    <source>
        <strain evidence="10">ATCC 43663 / 163K / NCTC 11711</strain>
    </source>
</reference>
<dbReference type="EMBL" id="AE017308">
    <property type="protein sequence ID" value="AAT28067.1"/>
    <property type="molecule type" value="Genomic_DNA"/>
</dbReference>
<dbReference type="PROSITE" id="PS00189">
    <property type="entry name" value="LIPOYL"/>
    <property type="match status" value="1"/>
</dbReference>
<dbReference type="GO" id="GO:0031405">
    <property type="term" value="F:lipoic acid binding"/>
    <property type="evidence" value="ECO:0007669"/>
    <property type="project" value="TreeGrafter"/>
</dbReference>
<dbReference type="AlphaFoldDB" id="Q6KH63"/>
<dbReference type="GO" id="GO:0016407">
    <property type="term" value="F:acetyltransferase activity"/>
    <property type="evidence" value="ECO:0007669"/>
    <property type="project" value="TreeGrafter"/>
</dbReference>
<comment type="similarity">
    <text evidence="2 6">Belongs to the 2-oxoacid dehydrogenase family.</text>
</comment>
<dbReference type="PROSITE" id="PS50968">
    <property type="entry name" value="BIOTINYL_LIPOYL"/>
    <property type="match status" value="1"/>
</dbReference>
<keyword evidence="10" id="KW-1185">Reference proteome</keyword>